<name>A0A3M6VN78_9STRA</name>
<dbReference type="VEuPathDB" id="FungiDB:DD237_008566"/>
<dbReference type="EMBL" id="QLLG01000073">
    <property type="protein sequence ID" value="RMX68395.1"/>
    <property type="molecule type" value="Genomic_DNA"/>
</dbReference>
<dbReference type="AlphaFoldDB" id="A0A3M6VN78"/>
<evidence type="ECO:0000313" key="1">
    <source>
        <dbReference type="EMBL" id="RMX68395.1"/>
    </source>
</evidence>
<dbReference type="EMBL" id="QKXF01000745">
    <property type="protein sequence ID" value="RQM09295.1"/>
    <property type="molecule type" value="Genomic_DNA"/>
</dbReference>
<proteinExistence type="predicted"/>
<evidence type="ECO:0000313" key="3">
    <source>
        <dbReference type="Proteomes" id="UP000282087"/>
    </source>
</evidence>
<keyword evidence="3" id="KW-1185">Reference proteome</keyword>
<comment type="caution">
    <text evidence="1">The sequence shown here is derived from an EMBL/GenBank/DDBJ whole genome shotgun (WGS) entry which is preliminary data.</text>
</comment>
<dbReference type="Proteomes" id="UP000282087">
    <property type="component" value="Unassembled WGS sequence"/>
</dbReference>
<gene>
    <name evidence="2" type="ORF">DD237_008566</name>
    <name evidence="1" type="ORF">DD238_006292</name>
</gene>
<dbReference type="Proteomes" id="UP000286097">
    <property type="component" value="Unassembled WGS sequence"/>
</dbReference>
<reference evidence="3 4" key="1">
    <citation type="submission" date="2018-06" db="EMBL/GenBank/DDBJ databases">
        <title>Comparative genomics of downy mildews reveals potential adaptations to biotrophy.</title>
        <authorList>
            <person name="Fletcher K."/>
            <person name="Klosterman S.J."/>
            <person name="Derevnina L."/>
            <person name="Martin F."/>
            <person name="Koike S."/>
            <person name="Reyes Chin-Wo S."/>
            <person name="Mou B."/>
            <person name="Michelmore R."/>
        </authorList>
    </citation>
    <scope>NUCLEOTIDE SEQUENCE [LARGE SCALE GENOMIC DNA]</scope>
    <source>
        <strain evidence="2 4">R13</strain>
        <strain evidence="1 3">R14</strain>
    </source>
</reference>
<evidence type="ECO:0000313" key="2">
    <source>
        <dbReference type="EMBL" id="RQM09295.1"/>
    </source>
</evidence>
<accession>A0A3M6VN78</accession>
<organism evidence="1 3">
    <name type="scientific">Peronospora effusa</name>
    <dbReference type="NCBI Taxonomy" id="542832"/>
    <lineage>
        <taxon>Eukaryota</taxon>
        <taxon>Sar</taxon>
        <taxon>Stramenopiles</taxon>
        <taxon>Oomycota</taxon>
        <taxon>Peronosporomycetes</taxon>
        <taxon>Peronosporales</taxon>
        <taxon>Peronosporaceae</taxon>
        <taxon>Peronospora</taxon>
    </lineage>
</organism>
<protein>
    <submittedName>
        <fullName evidence="1">Uncharacterized protein</fullName>
    </submittedName>
</protein>
<sequence length="99" mass="9615">MSRVSEMSSNDTVTSDVLTSVSNVTTAVRTVTSGIAPDELSGDSATASLCLTGMLGGGSTLGSGNGSGLHLASGSSVMASTLPILTVLSCASSSHPVIP</sequence>
<evidence type="ECO:0000313" key="4">
    <source>
        <dbReference type="Proteomes" id="UP000286097"/>
    </source>
</evidence>